<dbReference type="Proteomes" id="UP000298390">
    <property type="component" value="Unassembled WGS sequence"/>
</dbReference>
<accession>A0A4Y9Z1U4</accession>
<keyword evidence="2" id="KW-0472">Membrane</keyword>
<name>A0A4Y9Z1U4_9APHY</name>
<evidence type="ECO:0000256" key="1">
    <source>
        <dbReference type="SAM" id="MobiDB-lite"/>
    </source>
</evidence>
<comment type="caution">
    <text evidence="3">The sequence shown here is derived from an EMBL/GenBank/DDBJ whole genome shotgun (WGS) entry which is preliminary data.</text>
</comment>
<protein>
    <recommendedName>
        <fullName evidence="5">Transmembrane protein</fullName>
    </recommendedName>
</protein>
<organism evidence="3 4">
    <name type="scientific">Rhodofomes roseus</name>
    <dbReference type="NCBI Taxonomy" id="34475"/>
    <lineage>
        <taxon>Eukaryota</taxon>
        <taxon>Fungi</taxon>
        <taxon>Dikarya</taxon>
        <taxon>Basidiomycota</taxon>
        <taxon>Agaricomycotina</taxon>
        <taxon>Agaricomycetes</taxon>
        <taxon>Polyporales</taxon>
        <taxon>Rhodofomes</taxon>
    </lineage>
</organism>
<reference evidence="3 4" key="1">
    <citation type="submission" date="2019-01" db="EMBL/GenBank/DDBJ databases">
        <title>Genome sequencing of the rare red list fungi Fomitopsis rosea.</title>
        <authorList>
            <person name="Buettner E."/>
            <person name="Kellner H."/>
        </authorList>
    </citation>
    <scope>NUCLEOTIDE SEQUENCE [LARGE SCALE GENOMIC DNA]</scope>
    <source>
        <strain evidence="3 4">DSM 105464</strain>
    </source>
</reference>
<feature type="transmembrane region" description="Helical" evidence="2">
    <location>
        <begin position="120"/>
        <end position="143"/>
    </location>
</feature>
<keyword evidence="2" id="KW-1133">Transmembrane helix</keyword>
<dbReference type="EMBL" id="SEKV01000041">
    <property type="protein sequence ID" value="TFY67957.1"/>
    <property type="molecule type" value="Genomic_DNA"/>
</dbReference>
<feature type="transmembrane region" description="Helical" evidence="2">
    <location>
        <begin position="56"/>
        <end position="77"/>
    </location>
</feature>
<evidence type="ECO:0000256" key="2">
    <source>
        <dbReference type="SAM" id="Phobius"/>
    </source>
</evidence>
<proteinExistence type="predicted"/>
<feature type="compositionally biased region" description="Basic and acidic residues" evidence="1">
    <location>
        <begin position="245"/>
        <end position="276"/>
    </location>
</feature>
<keyword evidence="2" id="KW-0812">Transmembrane</keyword>
<feature type="region of interest" description="Disordered" evidence="1">
    <location>
        <begin position="241"/>
        <end position="276"/>
    </location>
</feature>
<feature type="transmembrane region" description="Helical" evidence="2">
    <location>
        <begin position="89"/>
        <end position="108"/>
    </location>
</feature>
<evidence type="ECO:0000313" key="4">
    <source>
        <dbReference type="Proteomes" id="UP000298390"/>
    </source>
</evidence>
<feature type="transmembrane region" description="Helical" evidence="2">
    <location>
        <begin position="164"/>
        <end position="182"/>
    </location>
</feature>
<dbReference type="AlphaFoldDB" id="A0A4Y9Z1U4"/>
<evidence type="ECO:0008006" key="5">
    <source>
        <dbReference type="Google" id="ProtNLM"/>
    </source>
</evidence>
<gene>
    <name evidence="3" type="ORF">EVJ58_g1300</name>
</gene>
<sequence length="308" mass="33779">MSSDDGPSEEELVAAYEENFVSICCLSAVCDVRNATDCLALGRADGPIEPFRTYNLNLTTAATYCLLNFLWGFISAARVHAINGRQWRLPLIIMTLYIVPVVATIYDYSRLGWEIAVELATRISIIAADALVLAVTWRATFGFKRCKDSAKVKLPLTTLLLRDGTAYFSILLVLNIINIIMWTTNIYQNVTEFPTTLTTVLLSRFILNLRQRALAPQSIVSSPSQLSDIRFSTLIQSFSDSLAHGSDEPDKEGSGESIRHDSVEGGDRIESGDEHELGVLGLRDTNGIGQESLEAAPVGSSMLLVARV</sequence>
<evidence type="ECO:0000313" key="3">
    <source>
        <dbReference type="EMBL" id="TFY67957.1"/>
    </source>
</evidence>